<gene>
    <name evidence="1" type="ORF">CRD36_16105</name>
</gene>
<evidence type="ECO:0008006" key="3">
    <source>
        <dbReference type="Google" id="ProtNLM"/>
    </source>
</evidence>
<dbReference type="SUPFAM" id="SSF159894">
    <property type="entry name" value="YgaC/TfoX-N like"/>
    <property type="match status" value="1"/>
</dbReference>
<reference evidence="1 2" key="1">
    <citation type="submission" date="2017-10" db="EMBL/GenBank/DDBJ databases">
        <title>Frigbacter circumglobatus gen. nov. sp. nov., isolated from sediment cultured in situ.</title>
        <authorList>
            <person name="Zhao Z."/>
        </authorList>
    </citation>
    <scope>NUCLEOTIDE SEQUENCE [LARGE SCALE GENOMIC DNA]</scope>
    <source>
        <strain evidence="1 2">ZYL</strain>
    </source>
</reference>
<dbReference type="RefSeq" id="WP_099474968.1">
    <property type="nucleotide sequence ID" value="NZ_CP041025.1"/>
</dbReference>
<name>A0A2G4YNG8_9PROT</name>
<evidence type="ECO:0000313" key="1">
    <source>
        <dbReference type="EMBL" id="PHZ83871.1"/>
    </source>
</evidence>
<dbReference type="EMBL" id="PDEM01000031">
    <property type="protein sequence ID" value="PHZ83871.1"/>
    <property type="molecule type" value="Genomic_DNA"/>
</dbReference>
<sequence>MAFNQDVADRLMPIMANIPSTEETRMFGGFSYSLHGNMRAGINQCDLIVRLGVDKFELLSKKYGD</sequence>
<comment type="caution">
    <text evidence="1">The sequence shown here is derived from an EMBL/GenBank/DDBJ whole genome shotgun (WGS) entry which is preliminary data.</text>
</comment>
<accession>A0A2G4YNG8</accession>
<dbReference type="AlphaFoldDB" id="A0A2G4YNG8"/>
<dbReference type="Proteomes" id="UP000229730">
    <property type="component" value="Unassembled WGS sequence"/>
</dbReference>
<dbReference type="OrthoDB" id="214902at2"/>
<proteinExistence type="predicted"/>
<keyword evidence="2" id="KW-1185">Reference proteome</keyword>
<evidence type="ECO:0000313" key="2">
    <source>
        <dbReference type="Proteomes" id="UP000229730"/>
    </source>
</evidence>
<dbReference type="InParanoid" id="A0A2G4YNG8"/>
<protein>
    <recommendedName>
        <fullName evidence="3">TfoX N-terminal domain-containing protein</fullName>
    </recommendedName>
</protein>
<organism evidence="1 2">
    <name type="scientific">Paremcibacter congregatus</name>
    <dbReference type="NCBI Taxonomy" id="2043170"/>
    <lineage>
        <taxon>Bacteria</taxon>
        <taxon>Pseudomonadati</taxon>
        <taxon>Pseudomonadota</taxon>
        <taxon>Alphaproteobacteria</taxon>
        <taxon>Emcibacterales</taxon>
        <taxon>Emcibacteraceae</taxon>
        <taxon>Paremcibacter</taxon>
    </lineage>
</organism>